<accession>A0A369QEH6</accession>
<evidence type="ECO:0000256" key="2">
    <source>
        <dbReference type="SAM" id="SignalP"/>
    </source>
</evidence>
<proteinExistence type="predicted"/>
<evidence type="ECO:0000313" key="3">
    <source>
        <dbReference type="EMBL" id="RDC63114.1"/>
    </source>
</evidence>
<organism evidence="3 4">
    <name type="scientific">Adhaeribacter pallidiroseus</name>
    <dbReference type="NCBI Taxonomy" id="2072847"/>
    <lineage>
        <taxon>Bacteria</taxon>
        <taxon>Pseudomonadati</taxon>
        <taxon>Bacteroidota</taxon>
        <taxon>Cytophagia</taxon>
        <taxon>Cytophagales</taxon>
        <taxon>Hymenobacteraceae</taxon>
        <taxon>Adhaeribacter</taxon>
    </lineage>
</organism>
<sequence length="52" mass="5948">MRKLIYAGMLALTFLSLQACEMQSDRDNDPAKDAAHKRNHRADYAEKAQESH</sequence>
<protein>
    <submittedName>
        <fullName evidence="3">Uncharacterized protein</fullName>
    </submittedName>
</protein>
<gene>
    <name evidence="3" type="ORF">AHMF7616_01714</name>
</gene>
<dbReference type="Proteomes" id="UP000253919">
    <property type="component" value="Unassembled WGS sequence"/>
</dbReference>
<comment type="caution">
    <text evidence="3">The sequence shown here is derived from an EMBL/GenBank/DDBJ whole genome shotgun (WGS) entry which is preliminary data.</text>
</comment>
<evidence type="ECO:0000256" key="1">
    <source>
        <dbReference type="SAM" id="MobiDB-lite"/>
    </source>
</evidence>
<dbReference type="EMBL" id="QASA01000001">
    <property type="protein sequence ID" value="RDC63114.1"/>
    <property type="molecule type" value="Genomic_DNA"/>
</dbReference>
<reference evidence="3 4" key="1">
    <citation type="submission" date="2018-04" db="EMBL/GenBank/DDBJ databases">
        <title>Adhaeribacter sp. HMF7616 genome sequencing and assembly.</title>
        <authorList>
            <person name="Kang H."/>
            <person name="Kang J."/>
            <person name="Cha I."/>
            <person name="Kim H."/>
            <person name="Joh K."/>
        </authorList>
    </citation>
    <scope>NUCLEOTIDE SEQUENCE [LARGE SCALE GENOMIC DNA]</scope>
    <source>
        <strain evidence="3 4">HMF7616</strain>
    </source>
</reference>
<dbReference type="RefSeq" id="WP_158546121.1">
    <property type="nucleotide sequence ID" value="NZ_QASA01000001.1"/>
</dbReference>
<evidence type="ECO:0000313" key="4">
    <source>
        <dbReference type="Proteomes" id="UP000253919"/>
    </source>
</evidence>
<dbReference type="PROSITE" id="PS51257">
    <property type="entry name" value="PROKAR_LIPOPROTEIN"/>
    <property type="match status" value="1"/>
</dbReference>
<feature type="chain" id="PRO_5016984504" evidence="2">
    <location>
        <begin position="20"/>
        <end position="52"/>
    </location>
</feature>
<keyword evidence="4" id="KW-1185">Reference proteome</keyword>
<name>A0A369QEH6_9BACT</name>
<feature type="signal peptide" evidence="2">
    <location>
        <begin position="1"/>
        <end position="19"/>
    </location>
</feature>
<dbReference type="AlphaFoldDB" id="A0A369QEH6"/>
<feature type="region of interest" description="Disordered" evidence="1">
    <location>
        <begin position="23"/>
        <end position="52"/>
    </location>
</feature>
<keyword evidence="2" id="KW-0732">Signal</keyword>